<dbReference type="SMART" id="SM00233">
    <property type="entry name" value="PH"/>
    <property type="match status" value="1"/>
</dbReference>
<dbReference type="SUPFAM" id="SSF50729">
    <property type="entry name" value="PH domain-like"/>
    <property type="match status" value="1"/>
</dbReference>
<evidence type="ECO:0000313" key="4">
    <source>
        <dbReference type="Proteomes" id="UP001152759"/>
    </source>
</evidence>
<dbReference type="PROSITE" id="PS00741">
    <property type="entry name" value="DH_1"/>
    <property type="match status" value="1"/>
</dbReference>
<evidence type="ECO:0000259" key="2">
    <source>
        <dbReference type="SMART" id="SM00325"/>
    </source>
</evidence>
<dbReference type="GO" id="GO:0005085">
    <property type="term" value="F:guanyl-nucleotide exchange factor activity"/>
    <property type="evidence" value="ECO:0007669"/>
    <property type="project" value="InterPro"/>
</dbReference>
<dbReference type="GO" id="GO:0035556">
    <property type="term" value="P:intracellular signal transduction"/>
    <property type="evidence" value="ECO:0007669"/>
    <property type="project" value="InterPro"/>
</dbReference>
<dbReference type="InterPro" id="IPR000219">
    <property type="entry name" value="DH_dom"/>
</dbReference>
<dbReference type="GO" id="GO:0005737">
    <property type="term" value="C:cytoplasm"/>
    <property type="evidence" value="ECO:0007669"/>
    <property type="project" value="TreeGrafter"/>
</dbReference>
<dbReference type="Pfam" id="PF00621">
    <property type="entry name" value="RhoGEF"/>
    <property type="match status" value="1"/>
</dbReference>
<dbReference type="Gene3D" id="2.30.29.30">
    <property type="entry name" value="Pleckstrin-homology domain (PH domain)/Phosphotyrosine-binding domain (PTB)"/>
    <property type="match status" value="1"/>
</dbReference>
<dbReference type="InterPro" id="IPR011993">
    <property type="entry name" value="PH-like_dom_sf"/>
</dbReference>
<dbReference type="Proteomes" id="UP001152759">
    <property type="component" value="Chromosome 10"/>
</dbReference>
<evidence type="ECO:0000259" key="1">
    <source>
        <dbReference type="SMART" id="SM00233"/>
    </source>
</evidence>
<organism evidence="3 4">
    <name type="scientific">Bemisia tabaci</name>
    <name type="common">Sweetpotato whitefly</name>
    <name type="synonym">Aleurodes tabaci</name>
    <dbReference type="NCBI Taxonomy" id="7038"/>
    <lineage>
        <taxon>Eukaryota</taxon>
        <taxon>Metazoa</taxon>
        <taxon>Ecdysozoa</taxon>
        <taxon>Arthropoda</taxon>
        <taxon>Hexapoda</taxon>
        <taxon>Insecta</taxon>
        <taxon>Pterygota</taxon>
        <taxon>Neoptera</taxon>
        <taxon>Paraneoptera</taxon>
        <taxon>Hemiptera</taxon>
        <taxon>Sternorrhyncha</taxon>
        <taxon>Aleyrodoidea</taxon>
        <taxon>Aleyrodidae</taxon>
        <taxon>Aleyrodinae</taxon>
        <taxon>Bemisia</taxon>
    </lineage>
</organism>
<dbReference type="Gene3D" id="1.20.900.10">
    <property type="entry name" value="Dbl homology (DH) domain"/>
    <property type="match status" value="1"/>
</dbReference>
<dbReference type="InterPro" id="IPR051092">
    <property type="entry name" value="FYVE_RhoGEF_PH"/>
</dbReference>
<gene>
    <name evidence="3" type="ORF">BEMITA_LOCUS3162</name>
</gene>
<dbReference type="CDD" id="cd00160">
    <property type="entry name" value="RhoGEF"/>
    <property type="match status" value="1"/>
</dbReference>
<dbReference type="SMART" id="SM00325">
    <property type="entry name" value="RhoGEF"/>
    <property type="match status" value="1"/>
</dbReference>
<dbReference type="InterPro" id="IPR001331">
    <property type="entry name" value="GDS_CDC24_CS"/>
</dbReference>
<dbReference type="PANTHER" id="PTHR12673:SF159">
    <property type="entry name" value="LD03170P"/>
    <property type="match status" value="1"/>
</dbReference>
<feature type="domain" description="DH" evidence="2">
    <location>
        <begin position="60"/>
        <end position="231"/>
    </location>
</feature>
<dbReference type="EMBL" id="OU963871">
    <property type="protein sequence ID" value="CAH0383743.1"/>
    <property type="molecule type" value="Genomic_DNA"/>
</dbReference>
<dbReference type="SUPFAM" id="SSF48065">
    <property type="entry name" value="DBL homology domain (DH-domain)"/>
    <property type="match status" value="1"/>
</dbReference>
<accession>A0A9P0A435</accession>
<reference evidence="3" key="1">
    <citation type="submission" date="2021-12" db="EMBL/GenBank/DDBJ databases">
        <authorList>
            <person name="King R."/>
        </authorList>
    </citation>
    <scope>NUCLEOTIDE SEQUENCE</scope>
</reference>
<dbReference type="InterPro" id="IPR001849">
    <property type="entry name" value="PH_domain"/>
</dbReference>
<keyword evidence="4" id="KW-1185">Reference proteome</keyword>
<proteinExistence type="predicted"/>
<name>A0A9P0A435_BEMTA</name>
<dbReference type="Pfam" id="PF00169">
    <property type="entry name" value="PH"/>
    <property type="match status" value="1"/>
</dbReference>
<dbReference type="PANTHER" id="PTHR12673">
    <property type="entry name" value="FACIOGENITAL DYSPLASIA PROTEIN"/>
    <property type="match status" value="1"/>
</dbReference>
<sequence length="505" mass="57860">MDGSLIYNVNPQTPLSKELRSVIDKKNILSTKTRKKVLKALDEHILTDAEQKAAKRKQNAIQELISSESSYLKQLELVRKFFKPPLLESKLVSVPGIRSLFGDIDAIFNVNSELLQQLLLKEKDIGSVFLELAPYFKIYFVYAYNYKRTSDLIEESMKESPKLKDFIGVQERRPEVGTKLASLLITPVQRLPRYKLLLYEIVSNTPESDEHYLSLKAALHEIEKITEHMNSRIKDHEVAQRLIAIQRSFVDQKLNIVKPGVRLVKEGSLMKVSKNSKKANPRYFILLSDSLIYCKAWSKSKTAEPNSLSCRCLLPLKKCFVEPILSRGLFKLSCQNFSILLFSQNGTEELNEWVDAINQTRNEYKENLLTLRKKSSSRFPLRRKDLNKFLTQNDSKTDRLCRKRKMLGPIPEENNHVPQNACPSVPNPLKLMKLDGNCISARSSNYLNEKSVAKTNGQKANDTDAAANQNENIFSWSQRYYASAKKLVADFGNTVKNYVLFQRDA</sequence>
<dbReference type="InterPro" id="IPR035899">
    <property type="entry name" value="DBL_dom_sf"/>
</dbReference>
<feature type="domain" description="PH" evidence="1">
    <location>
        <begin position="263"/>
        <end position="364"/>
    </location>
</feature>
<evidence type="ECO:0000313" key="3">
    <source>
        <dbReference type="EMBL" id="CAH0383743.1"/>
    </source>
</evidence>
<dbReference type="AlphaFoldDB" id="A0A9P0A435"/>
<protein>
    <submittedName>
        <fullName evidence="3">Uncharacterized protein</fullName>
    </submittedName>
</protein>